<dbReference type="InterPro" id="IPR046335">
    <property type="entry name" value="LacI/GalR-like_sensor"/>
</dbReference>
<accession>A0A2Z5FXD0</accession>
<keyword evidence="2" id="KW-0238">DNA-binding</keyword>
<dbReference type="CDD" id="cd01392">
    <property type="entry name" value="HTH_LacI"/>
    <property type="match status" value="1"/>
</dbReference>
<dbReference type="RefSeq" id="WP_114206836.1">
    <property type="nucleotide sequence ID" value="NZ_CP030840.1"/>
</dbReference>
<reference evidence="5 6" key="1">
    <citation type="journal article" date="2018" name="Front. Microbiol.">
        <title>Hydrolytic Capabilities as a Key to Environmental Success: Chitinolytic and Cellulolytic Acidobacteria From Acidic Sub-arctic Soils and Boreal Peatlands.</title>
        <authorList>
            <person name="Belova S.E."/>
            <person name="Ravin N.V."/>
            <person name="Pankratov T.A."/>
            <person name="Rakitin A.L."/>
            <person name="Ivanova A.A."/>
            <person name="Beletsky A.V."/>
            <person name="Mardanov A.V."/>
            <person name="Sinninghe Damste J.S."/>
            <person name="Dedysh S.N."/>
        </authorList>
    </citation>
    <scope>NUCLEOTIDE SEQUENCE [LARGE SCALE GENOMIC DNA]</scope>
    <source>
        <strain evidence="5 6">SBC82</strain>
    </source>
</reference>
<dbReference type="InterPro" id="IPR028082">
    <property type="entry name" value="Peripla_BP_I"/>
</dbReference>
<dbReference type="KEGG" id="abas:ACPOL_2044"/>
<dbReference type="SUPFAM" id="SSF47413">
    <property type="entry name" value="lambda repressor-like DNA-binding domains"/>
    <property type="match status" value="1"/>
</dbReference>
<sequence>MSPLKAKSNHVTIVDVATTSGFSPSTVSIVLNEAPLSRYVAAKTKERIRKAAKDLGYRPDAFARSLRNRRSHTVGVLIFDISDPFCTLILQGIERCLDSTAYLPIIMDAHNEKKQFEGYLEMLMERRVEGLIVVANWLFEEGGLLLNLRRNNLPTVVVGRDLSTDLISSVVVDNVAGGYTAMEHLYSLGHRKIAVIRGPEKLGDSNLRWQGIQQFAAEHNYQLDPRRVRLLPEALDPTSGFEGGVAATEDLLRSAADFTALLAFDDLTALGAIRALILSGRSVPGDCSVIGFDDVPPAAFCTPGLTTIRQPMEEMGRIATGWVLRAVQGPDTEDAILPPMQILSPQLLIRESTSRV</sequence>
<dbReference type="Proteomes" id="UP000253606">
    <property type="component" value="Chromosome"/>
</dbReference>
<dbReference type="SUPFAM" id="SSF53822">
    <property type="entry name" value="Periplasmic binding protein-like I"/>
    <property type="match status" value="1"/>
</dbReference>
<keyword evidence="3" id="KW-0804">Transcription</keyword>
<evidence type="ECO:0000256" key="2">
    <source>
        <dbReference type="ARBA" id="ARBA00023125"/>
    </source>
</evidence>
<dbReference type="AlphaFoldDB" id="A0A2Z5FXD0"/>
<protein>
    <submittedName>
        <fullName evidence="5">Ribose operon repressor</fullName>
    </submittedName>
</protein>
<proteinExistence type="predicted"/>
<dbReference type="PANTHER" id="PTHR30146:SF109">
    <property type="entry name" value="HTH-TYPE TRANSCRIPTIONAL REGULATOR GALS"/>
    <property type="match status" value="1"/>
</dbReference>
<dbReference type="GO" id="GO:0000976">
    <property type="term" value="F:transcription cis-regulatory region binding"/>
    <property type="evidence" value="ECO:0007669"/>
    <property type="project" value="TreeGrafter"/>
</dbReference>
<dbReference type="PROSITE" id="PS50932">
    <property type="entry name" value="HTH_LACI_2"/>
    <property type="match status" value="1"/>
</dbReference>
<evidence type="ECO:0000256" key="3">
    <source>
        <dbReference type="ARBA" id="ARBA00023163"/>
    </source>
</evidence>
<keyword evidence="6" id="KW-1185">Reference proteome</keyword>
<gene>
    <name evidence="5" type="ORF">ACPOL_2044</name>
</gene>
<dbReference type="InterPro" id="IPR000843">
    <property type="entry name" value="HTH_LacI"/>
</dbReference>
<name>A0A2Z5FXD0_9BACT</name>
<evidence type="ECO:0000259" key="4">
    <source>
        <dbReference type="PROSITE" id="PS50932"/>
    </source>
</evidence>
<dbReference type="Gene3D" id="3.40.50.2300">
    <property type="match status" value="2"/>
</dbReference>
<dbReference type="Pfam" id="PF00356">
    <property type="entry name" value="LacI"/>
    <property type="match status" value="1"/>
</dbReference>
<dbReference type="PANTHER" id="PTHR30146">
    <property type="entry name" value="LACI-RELATED TRANSCRIPTIONAL REPRESSOR"/>
    <property type="match status" value="1"/>
</dbReference>
<keyword evidence="1" id="KW-0805">Transcription regulation</keyword>
<feature type="domain" description="HTH lacI-type" evidence="4">
    <location>
        <begin position="11"/>
        <end position="68"/>
    </location>
</feature>
<dbReference type="OrthoDB" id="9796186at2"/>
<dbReference type="Pfam" id="PF13377">
    <property type="entry name" value="Peripla_BP_3"/>
    <property type="match status" value="1"/>
</dbReference>
<organism evidence="5 6">
    <name type="scientific">Acidisarcina polymorpha</name>
    <dbReference type="NCBI Taxonomy" id="2211140"/>
    <lineage>
        <taxon>Bacteria</taxon>
        <taxon>Pseudomonadati</taxon>
        <taxon>Acidobacteriota</taxon>
        <taxon>Terriglobia</taxon>
        <taxon>Terriglobales</taxon>
        <taxon>Acidobacteriaceae</taxon>
        <taxon>Acidisarcina</taxon>
    </lineage>
</organism>
<dbReference type="EMBL" id="CP030840">
    <property type="protein sequence ID" value="AXC11380.1"/>
    <property type="molecule type" value="Genomic_DNA"/>
</dbReference>
<dbReference type="SMART" id="SM00354">
    <property type="entry name" value="HTH_LACI"/>
    <property type="match status" value="1"/>
</dbReference>
<dbReference type="InterPro" id="IPR010982">
    <property type="entry name" value="Lambda_DNA-bd_dom_sf"/>
</dbReference>
<evidence type="ECO:0000256" key="1">
    <source>
        <dbReference type="ARBA" id="ARBA00023015"/>
    </source>
</evidence>
<dbReference type="CDD" id="cd06267">
    <property type="entry name" value="PBP1_LacI_sugar_binding-like"/>
    <property type="match status" value="1"/>
</dbReference>
<dbReference type="GO" id="GO:0003700">
    <property type="term" value="F:DNA-binding transcription factor activity"/>
    <property type="evidence" value="ECO:0007669"/>
    <property type="project" value="TreeGrafter"/>
</dbReference>
<dbReference type="Gene3D" id="1.10.260.40">
    <property type="entry name" value="lambda repressor-like DNA-binding domains"/>
    <property type="match status" value="1"/>
</dbReference>
<evidence type="ECO:0000313" key="5">
    <source>
        <dbReference type="EMBL" id="AXC11380.1"/>
    </source>
</evidence>
<evidence type="ECO:0000313" key="6">
    <source>
        <dbReference type="Proteomes" id="UP000253606"/>
    </source>
</evidence>